<gene>
    <name evidence="1" type="ORF">QAD02_002439</name>
</gene>
<comment type="caution">
    <text evidence="1">The sequence shown here is derived from an EMBL/GenBank/DDBJ whole genome shotgun (WGS) entry which is preliminary data.</text>
</comment>
<name>A0ACC2NJ32_9HYME</name>
<keyword evidence="2" id="KW-1185">Reference proteome</keyword>
<proteinExistence type="predicted"/>
<reference evidence="1" key="1">
    <citation type="submission" date="2023-04" db="EMBL/GenBank/DDBJ databases">
        <title>A chromosome-level genome assembly of the parasitoid wasp Eretmocerus hayati.</title>
        <authorList>
            <person name="Zhong Y."/>
            <person name="Liu S."/>
            <person name="Liu Y."/>
        </authorList>
    </citation>
    <scope>NUCLEOTIDE SEQUENCE</scope>
    <source>
        <strain evidence="1">ZJU_SS_LIU_2023</strain>
    </source>
</reference>
<dbReference type="EMBL" id="CM056743">
    <property type="protein sequence ID" value="KAJ8671180.1"/>
    <property type="molecule type" value="Genomic_DNA"/>
</dbReference>
<evidence type="ECO:0000313" key="1">
    <source>
        <dbReference type="EMBL" id="KAJ8671180.1"/>
    </source>
</evidence>
<dbReference type="Proteomes" id="UP001239111">
    <property type="component" value="Chromosome 3"/>
</dbReference>
<protein>
    <submittedName>
        <fullName evidence="1">Uncharacterized protein</fullName>
    </submittedName>
</protein>
<evidence type="ECO:0000313" key="2">
    <source>
        <dbReference type="Proteomes" id="UP001239111"/>
    </source>
</evidence>
<accession>A0ACC2NJ32</accession>
<sequence>MDMFVRAWNDMKNQVVTEYLGSVFLQHCTALNLLREFQNITKNLNYQDVVKIGMNGPNVNFKLLAEFKRTFNDSEDGTCKIFDVGSCGIHTMHNSFKTGFEASGWGVADFLQAKYYLSVRSAPRQQDFELITGEKISTEKFCSTRWGENASAAQKAQAEITSLRKYVRSVIGSTSKSRTADTKKSGNLQTIVDNLNNKLLRRKMAFF</sequence>
<organism evidence="1 2">
    <name type="scientific">Eretmocerus hayati</name>
    <dbReference type="NCBI Taxonomy" id="131215"/>
    <lineage>
        <taxon>Eukaryota</taxon>
        <taxon>Metazoa</taxon>
        <taxon>Ecdysozoa</taxon>
        <taxon>Arthropoda</taxon>
        <taxon>Hexapoda</taxon>
        <taxon>Insecta</taxon>
        <taxon>Pterygota</taxon>
        <taxon>Neoptera</taxon>
        <taxon>Endopterygota</taxon>
        <taxon>Hymenoptera</taxon>
        <taxon>Apocrita</taxon>
        <taxon>Proctotrupomorpha</taxon>
        <taxon>Chalcidoidea</taxon>
        <taxon>Aphelinidae</taxon>
        <taxon>Aphelininae</taxon>
        <taxon>Eretmocerus</taxon>
    </lineage>
</organism>